<protein>
    <recommendedName>
        <fullName evidence="10">Ribosomal RNA-processing protein 40</fullName>
    </recommendedName>
</protein>
<dbReference type="GO" id="GO:0071051">
    <property type="term" value="P:poly(A)-dependent snoRNA 3'-end processing"/>
    <property type="evidence" value="ECO:0007669"/>
    <property type="project" value="TreeGrafter"/>
</dbReference>
<gene>
    <name evidence="8" type="ORF">FOB60_001519</name>
</gene>
<evidence type="ECO:0000256" key="4">
    <source>
        <dbReference type="ARBA" id="ARBA00022884"/>
    </source>
</evidence>
<feature type="compositionally biased region" description="Basic and acidic residues" evidence="5">
    <location>
        <begin position="244"/>
        <end position="255"/>
    </location>
</feature>
<evidence type="ECO:0000256" key="2">
    <source>
        <dbReference type="ARBA" id="ARBA00022490"/>
    </source>
</evidence>
<evidence type="ECO:0000256" key="3">
    <source>
        <dbReference type="ARBA" id="ARBA00022835"/>
    </source>
</evidence>
<dbReference type="GO" id="GO:0000176">
    <property type="term" value="C:nuclear exosome (RNase complex)"/>
    <property type="evidence" value="ECO:0007669"/>
    <property type="project" value="EnsemblFungi"/>
</dbReference>
<keyword evidence="4" id="KW-0694">RNA-binding</keyword>
<evidence type="ECO:0000313" key="9">
    <source>
        <dbReference type="Proteomes" id="UP000590412"/>
    </source>
</evidence>
<dbReference type="PANTHER" id="PTHR21321:SF1">
    <property type="entry name" value="EXOSOME COMPLEX COMPONENT RRP40"/>
    <property type="match status" value="1"/>
</dbReference>
<dbReference type="InterPro" id="IPR012340">
    <property type="entry name" value="NA-bd_OB-fold"/>
</dbReference>
<dbReference type="GO" id="GO:0071035">
    <property type="term" value="P:nuclear polyadenylation-dependent rRNA catabolic process"/>
    <property type="evidence" value="ECO:0007669"/>
    <property type="project" value="EnsemblFungi"/>
</dbReference>
<dbReference type="Gene3D" id="2.40.50.100">
    <property type="match status" value="1"/>
</dbReference>
<proteinExistence type="predicted"/>
<dbReference type="GO" id="GO:0000467">
    <property type="term" value="P:exonucleolytic trimming to generate mature 3'-end of 5.8S rRNA from tricistronic rRNA transcript (SSU-rRNA, 5.8S rRNA, LSU-rRNA)"/>
    <property type="evidence" value="ECO:0007669"/>
    <property type="project" value="EnsemblFungi"/>
</dbReference>
<accession>A0A8X7TBK3</accession>
<dbReference type="InterPro" id="IPR004088">
    <property type="entry name" value="KH_dom_type_1"/>
</dbReference>
<evidence type="ECO:0000259" key="6">
    <source>
        <dbReference type="Pfam" id="PF15985"/>
    </source>
</evidence>
<name>A0A8X7TBK3_CANPA</name>
<evidence type="ECO:0000313" key="8">
    <source>
        <dbReference type="EMBL" id="KAF6056964.1"/>
    </source>
</evidence>
<dbReference type="GO" id="GO:0071034">
    <property type="term" value="P:CUT catabolic process"/>
    <property type="evidence" value="ECO:0007669"/>
    <property type="project" value="TreeGrafter"/>
</dbReference>
<comment type="caution">
    <text evidence="8">The sequence shown here is derived from an EMBL/GenBank/DDBJ whole genome shotgun (WGS) entry which is preliminary data.</text>
</comment>
<comment type="subcellular location">
    <subcellularLocation>
        <location evidence="1">Nucleus</location>
    </subcellularLocation>
</comment>
<evidence type="ECO:0000256" key="5">
    <source>
        <dbReference type="SAM" id="MobiDB-lite"/>
    </source>
</evidence>
<organism evidence="8 9">
    <name type="scientific">Candida parapsilosis</name>
    <name type="common">Yeast</name>
    <dbReference type="NCBI Taxonomy" id="5480"/>
    <lineage>
        <taxon>Eukaryota</taxon>
        <taxon>Fungi</taxon>
        <taxon>Dikarya</taxon>
        <taxon>Ascomycota</taxon>
        <taxon>Saccharomycotina</taxon>
        <taxon>Pichiomycetes</taxon>
        <taxon>Debaryomycetaceae</taxon>
        <taxon>Candida/Lodderomyces clade</taxon>
        <taxon>Candida</taxon>
    </lineage>
</organism>
<evidence type="ECO:0000256" key="1">
    <source>
        <dbReference type="ARBA" id="ARBA00004123"/>
    </source>
</evidence>
<dbReference type="GO" id="GO:0003723">
    <property type="term" value="F:RNA binding"/>
    <property type="evidence" value="ECO:0007669"/>
    <property type="project" value="UniProtKB-KW"/>
</dbReference>
<dbReference type="SUPFAM" id="SSF54791">
    <property type="entry name" value="Eukaryotic type KH-domain (KH-domain type I)"/>
    <property type="match status" value="1"/>
</dbReference>
<dbReference type="GO" id="GO:0034475">
    <property type="term" value="P:U4 snRNA 3'-end processing"/>
    <property type="evidence" value="ECO:0007669"/>
    <property type="project" value="TreeGrafter"/>
</dbReference>
<dbReference type="Gene3D" id="2.40.50.140">
    <property type="entry name" value="Nucleic acid-binding proteins"/>
    <property type="match status" value="1"/>
</dbReference>
<dbReference type="InterPro" id="IPR036612">
    <property type="entry name" value="KH_dom_type_1_sf"/>
</dbReference>
<feature type="domain" description="Exosome complex exonuclease Rrp40 N-terminal" evidence="7">
    <location>
        <begin position="23"/>
        <end position="69"/>
    </location>
</feature>
<dbReference type="AlphaFoldDB" id="A0A8X7TBK3"/>
<reference evidence="8" key="1">
    <citation type="submission" date="2020-03" db="EMBL/GenBank/DDBJ databases">
        <title>FDA dAtabase for Regulatory Grade micrObial Sequences (FDA-ARGOS): Supporting development and validation of Infectious Disease Dx tests.</title>
        <authorList>
            <person name="Campos J."/>
            <person name="Goldberg B."/>
            <person name="Tallon L."/>
            <person name="Sadzewicz L."/>
            <person name="Vavikolanu K."/>
            <person name="Mehta A."/>
            <person name="Aluvathingal J."/>
            <person name="Nadendla S."/>
            <person name="Nandy P."/>
            <person name="Geyer C."/>
            <person name="Yan Y."/>
            <person name="Sichtig H."/>
        </authorList>
    </citation>
    <scope>NUCLEOTIDE SEQUENCE [LARGE SCALE GENOMIC DNA]</scope>
    <source>
        <strain evidence="8">FDAARGOS_652</strain>
    </source>
</reference>
<dbReference type="GO" id="GO:0071038">
    <property type="term" value="P:TRAMP-dependent tRNA surveillance pathway"/>
    <property type="evidence" value="ECO:0007669"/>
    <property type="project" value="EnsemblFungi"/>
</dbReference>
<dbReference type="SUPFAM" id="SSF50249">
    <property type="entry name" value="Nucleic acid-binding proteins"/>
    <property type="match status" value="1"/>
</dbReference>
<dbReference type="PANTHER" id="PTHR21321">
    <property type="entry name" value="PNAS-3 RELATED"/>
    <property type="match status" value="1"/>
</dbReference>
<dbReference type="InterPro" id="IPR041054">
    <property type="entry name" value="Rrp40_N_euk"/>
</dbReference>
<dbReference type="FunFam" id="2.40.50.140:FF:000127">
    <property type="entry name" value="Exosome complex component RRP40"/>
    <property type="match status" value="1"/>
</dbReference>
<dbReference type="GO" id="GO:0005730">
    <property type="term" value="C:nucleolus"/>
    <property type="evidence" value="ECO:0007669"/>
    <property type="project" value="EnsemblFungi"/>
</dbReference>
<dbReference type="Pfam" id="PF15985">
    <property type="entry name" value="KH_6"/>
    <property type="match status" value="1"/>
</dbReference>
<feature type="domain" description="K Homology" evidence="6">
    <location>
        <begin position="163"/>
        <end position="211"/>
    </location>
</feature>
<dbReference type="Proteomes" id="UP000590412">
    <property type="component" value="Unassembled WGS sequence"/>
</dbReference>
<dbReference type="Gene3D" id="3.30.1370.10">
    <property type="entry name" value="K Homology domain, type 1"/>
    <property type="match status" value="1"/>
</dbReference>
<evidence type="ECO:0008006" key="10">
    <source>
        <dbReference type="Google" id="ProtNLM"/>
    </source>
</evidence>
<dbReference type="EMBL" id="JABWAB010000003">
    <property type="protein sequence ID" value="KAF6056964.1"/>
    <property type="molecule type" value="Genomic_DNA"/>
</dbReference>
<evidence type="ECO:0000259" key="7">
    <source>
        <dbReference type="Pfam" id="PF18311"/>
    </source>
</evidence>
<feature type="compositionally biased region" description="Gly residues" evidence="5">
    <location>
        <begin position="226"/>
        <end position="236"/>
    </location>
</feature>
<keyword evidence="3" id="KW-0271">Exosome</keyword>
<dbReference type="Pfam" id="PF21262">
    <property type="entry name" value="RRP40_S1"/>
    <property type="match status" value="1"/>
</dbReference>
<dbReference type="OrthoDB" id="340500at2759"/>
<feature type="region of interest" description="Disordered" evidence="5">
    <location>
        <begin position="217"/>
        <end position="258"/>
    </location>
</feature>
<dbReference type="GO" id="GO:0000177">
    <property type="term" value="C:cytoplasmic exosome (RNase complex)"/>
    <property type="evidence" value="ECO:0007669"/>
    <property type="project" value="EnsemblFungi"/>
</dbReference>
<dbReference type="GO" id="GO:0030145">
    <property type="term" value="F:manganese ion binding"/>
    <property type="evidence" value="ECO:0007669"/>
    <property type="project" value="EnsemblFungi"/>
</dbReference>
<dbReference type="Pfam" id="PF18311">
    <property type="entry name" value="Rrp40_N"/>
    <property type="match status" value="1"/>
</dbReference>
<dbReference type="InterPro" id="IPR026699">
    <property type="entry name" value="Exosome_RNA_bind1/RRP40/RRP4"/>
</dbReference>
<sequence length="302" mass="33007">MSSIVVPGDKLPIELPSSTTTKTKIGPGVYKEPKSQNLIPSTAGILHIDQRTQQQQQQQLLYIESNTKRYIPQNNDFVIGTITGSMGDYYKVSLQNYSPPVLLSFMSFPNASRKNRPNLNVGQVVYARVVNDDNDSTFETELECFDASNNRESGGFGILDDSGFVIDDVAMNFARELLFNPKSLVLEVLATRVQFEIAVGINGRIWIKCGEGLRNEKGSAQQQSNQGGGVGGGGANGNDEDDDALMKSRSDRVGDGDDAESIRAANIKNLKDTLCAVDYLRRCQTSPPDGFKSHLQAAFKSK</sequence>
<keyword evidence="2" id="KW-0963">Cytoplasm</keyword>